<keyword evidence="2" id="KW-1185">Reference proteome</keyword>
<evidence type="ECO:0000313" key="1">
    <source>
        <dbReference type="EMBL" id="PRD48919.1"/>
    </source>
</evidence>
<dbReference type="EMBL" id="PVBQ01000002">
    <property type="protein sequence ID" value="PRD48919.1"/>
    <property type="molecule type" value="Genomic_DNA"/>
</dbReference>
<dbReference type="PROSITE" id="PS51257">
    <property type="entry name" value="PROKAR_LIPOPROTEIN"/>
    <property type="match status" value="1"/>
</dbReference>
<dbReference type="AlphaFoldDB" id="A0A2S9J857"/>
<dbReference type="Proteomes" id="UP000239711">
    <property type="component" value="Unassembled WGS sequence"/>
</dbReference>
<protein>
    <submittedName>
        <fullName evidence="1">Uncharacterized protein</fullName>
    </submittedName>
</protein>
<organism evidence="1 2">
    <name type="scientific">Sphingobacterium haloxyli</name>
    <dbReference type="NCBI Taxonomy" id="2100533"/>
    <lineage>
        <taxon>Bacteria</taxon>
        <taxon>Pseudomonadati</taxon>
        <taxon>Bacteroidota</taxon>
        <taxon>Sphingobacteriia</taxon>
        <taxon>Sphingobacteriales</taxon>
        <taxon>Sphingobacteriaceae</taxon>
        <taxon>Sphingobacterium</taxon>
    </lineage>
</organism>
<accession>A0A2S9J857</accession>
<evidence type="ECO:0000313" key="2">
    <source>
        <dbReference type="Proteomes" id="UP000239711"/>
    </source>
</evidence>
<name>A0A2S9J857_9SPHI</name>
<reference evidence="1 2" key="1">
    <citation type="submission" date="2018-02" db="EMBL/GenBank/DDBJ databases">
        <title>The draft genome of Sphingobacterium sp. 5JN-11.</title>
        <authorList>
            <person name="Liu L."/>
            <person name="Li L."/>
            <person name="Liang L."/>
            <person name="Zhang X."/>
            <person name="Wang T."/>
        </authorList>
    </citation>
    <scope>NUCLEOTIDE SEQUENCE [LARGE SCALE GENOMIC DNA]</scope>
    <source>
        <strain evidence="1 2">5JN-11</strain>
    </source>
</reference>
<dbReference type="RefSeq" id="WP_105715484.1">
    <property type="nucleotide sequence ID" value="NZ_PVBQ01000002.1"/>
</dbReference>
<comment type="caution">
    <text evidence="1">The sequence shown here is derived from an EMBL/GenBank/DDBJ whole genome shotgun (WGS) entry which is preliminary data.</text>
</comment>
<proteinExistence type="predicted"/>
<gene>
    <name evidence="1" type="ORF">C5745_03000</name>
</gene>
<sequence>MKKLLFPYFLLSLLALFSCSKEQEYLENEKVSELSERLQGEWISVEPAEDYFKVVFQKDNLLRYYIGIGTEHENLHYTAPYQLMVENETILRIRRSYHPSGQKADFNHQIYFEGDLLRVKNLQKDLTQVDGNYPGDVSVGYHDVVFEREN</sequence>